<accession>H1XTP3</accession>
<dbReference type="Pfam" id="PF17131">
    <property type="entry name" value="LolA_like"/>
    <property type="match status" value="1"/>
</dbReference>
<dbReference type="RefSeq" id="WP_006928658.1">
    <property type="nucleotide sequence ID" value="NZ_CM001402.1"/>
</dbReference>
<dbReference type="PaxDb" id="880073-Calab_1904"/>
<dbReference type="STRING" id="880073.Cabys_663"/>
<proteinExistence type="predicted"/>
<dbReference type="Gene3D" id="2.50.20.10">
    <property type="entry name" value="Lipoprotein localisation LolA/LolB/LppX"/>
    <property type="match status" value="1"/>
</dbReference>
<dbReference type="CDD" id="cd16329">
    <property type="entry name" value="LolA_like"/>
    <property type="match status" value="1"/>
</dbReference>
<dbReference type="InterPro" id="IPR029046">
    <property type="entry name" value="LolA/LolB/LppX"/>
</dbReference>
<dbReference type="HOGENOM" id="CLU_074356_0_0_0"/>
<dbReference type="InterPro" id="IPR052944">
    <property type="entry name" value="Sporulation_related"/>
</dbReference>
<evidence type="ECO:0000256" key="1">
    <source>
        <dbReference type="ARBA" id="ARBA00022729"/>
    </source>
</evidence>
<dbReference type="InParanoid" id="H1XTP3"/>
<keyword evidence="1" id="KW-0732">Signal</keyword>
<dbReference type="EMBL" id="CM001402">
    <property type="protein sequence ID" value="EHO41518.1"/>
    <property type="molecule type" value="Genomic_DNA"/>
</dbReference>
<gene>
    <name evidence="3" type="ORF">Calab_1904</name>
</gene>
<dbReference type="PANTHER" id="PTHR37507">
    <property type="entry name" value="SPORULATION PROTEIN YDCC"/>
    <property type="match status" value="1"/>
</dbReference>
<dbReference type="OrthoDB" id="9803781at2"/>
<dbReference type="InterPro" id="IPR033399">
    <property type="entry name" value="TP_0789-like"/>
</dbReference>
<reference evidence="3 4" key="1">
    <citation type="submission" date="2011-09" db="EMBL/GenBank/DDBJ databases">
        <title>The permanent draft genome of Caldithrix abyssi DSM 13497.</title>
        <authorList>
            <consortium name="US DOE Joint Genome Institute (JGI-PGF)"/>
            <person name="Lucas S."/>
            <person name="Han J."/>
            <person name="Lapidus A."/>
            <person name="Bruce D."/>
            <person name="Goodwin L."/>
            <person name="Pitluck S."/>
            <person name="Peters L."/>
            <person name="Kyrpides N."/>
            <person name="Mavromatis K."/>
            <person name="Ivanova N."/>
            <person name="Mikhailova N."/>
            <person name="Chertkov O."/>
            <person name="Detter J.C."/>
            <person name="Tapia R."/>
            <person name="Han C."/>
            <person name="Land M."/>
            <person name="Hauser L."/>
            <person name="Markowitz V."/>
            <person name="Cheng J.-F."/>
            <person name="Hugenholtz P."/>
            <person name="Woyke T."/>
            <person name="Wu D."/>
            <person name="Spring S."/>
            <person name="Brambilla E."/>
            <person name="Klenk H.-P."/>
            <person name="Eisen J.A."/>
        </authorList>
    </citation>
    <scope>NUCLEOTIDE SEQUENCE [LARGE SCALE GENOMIC DNA]</scope>
    <source>
        <strain evidence="3 4">DSM 13497</strain>
    </source>
</reference>
<evidence type="ECO:0000313" key="4">
    <source>
        <dbReference type="Proteomes" id="UP000004671"/>
    </source>
</evidence>
<dbReference type="eggNOG" id="COG2834">
    <property type="taxonomic scope" value="Bacteria"/>
</dbReference>
<feature type="domain" description="Uncharacterized protein TP-0789" evidence="2">
    <location>
        <begin position="67"/>
        <end position="244"/>
    </location>
</feature>
<dbReference type="PANTHER" id="PTHR37507:SF2">
    <property type="entry name" value="SPORULATION PROTEIN YDCC"/>
    <property type="match status" value="1"/>
</dbReference>
<dbReference type="SUPFAM" id="SSF89392">
    <property type="entry name" value="Prokaryotic lipoproteins and lipoprotein localization factors"/>
    <property type="match status" value="1"/>
</dbReference>
<organism evidence="3 4">
    <name type="scientific">Caldithrix abyssi DSM 13497</name>
    <dbReference type="NCBI Taxonomy" id="880073"/>
    <lineage>
        <taxon>Bacteria</taxon>
        <taxon>Pseudomonadati</taxon>
        <taxon>Calditrichota</taxon>
        <taxon>Calditrichia</taxon>
        <taxon>Calditrichales</taxon>
        <taxon>Calditrichaceae</taxon>
        <taxon>Caldithrix</taxon>
    </lineage>
</organism>
<evidence type="ECO:0000259" key="2">
    <source>
        <dbReference type="Pfam" id="PF17131"/>
    </source>
</evidence>
<sequence precursor="true">MRSVINLIFVSLFIIWGNVVAQDAQSIVAKADAVVNAPKDQKATLTMILIDKNRNQKQRIAEFLQKGDDKRIMRFTAPADQKGIAFLGLPNDVQYLYMPAFHKVRRIASHVKNTKFAGTDFTYDDLSSFSYAKDYNAKLLSQDDQFWVLELTPKPGVNKDYGKLKMWVRKDNYYPAKVEFYDKGGNLWKVMERRQIEKVGKYWVSKEMEIKDLKEEHATIMKLENIEFDTGLPDKLFTKRYLKRAK</sequence>
<dbReference type="Proteomes" id="UP000004671">
    <property type="component" value="Chromosome"/>
</dbReference>
<dbReference type="AlphaFoldDB" id="H1XTP3"/>
<keyword evidence="4" id="KW-1185">Reference proteome</keyword>
<protein>
    <recommendedName>
        <fullName evidence="2">Uncharacterized protein TP-0789 domain-containing protein</fullName>
    </recommendedName>
</protein>
<name>H1XTP3_CALAY</name>
<evidence type="ECO:0000313" key="3">
    <source>
        <dbReference type="EMBL" id="EHO41518.1"/>
    </source>
</evidence>